<reference evidence="1" key="2">
    <citation type="journal article" date="2015" name="Fish Shellfish Immunol.">
        <title>Early steps in the European eel (Anguilla anguilla)-Vibrio vulnificus interaction in the gills: Role of the RtxA13 toxin.</title>
        <authorList>
            <person name="Callol A."/>
            <person name="Pajuelo D."/>
            <person name="Ebbesson L."/>
            <person name="Teles M."/>
            <person name="MacKenzie S."/>
            <person name="Amaro C."/>
        </authorList>
    </citation>
    <scope>NUCLEOTIDE SEQUENCE</scope>
</reference>
<reference evidence="1" key="1">
    <citation type="submission" date="2014-11" db="EMBL/GenBank/DDBJ databases">
        <authorList>
            <person name="Amaro Gonzalez C."/>
        </authorList>
    </citation>
    <scope>NUCLEOTIDE SEQUENCE</scope>
</reference>
<accession>A0A0E9WWE8</accession>
<sequence>MSVGCYLSPLQWNVGFINSHVPEHSVACCLSVKALVSYALCTR</sequence>
<name>A0A0E9WWE8_ANGAN</name>
<protein>
    <submittedName>
        <fullName evidence="1">Uncharacterized protein</fullName>
    </submittedName>
</protein>
<proteinExistence type="predicted"/>
<organism evidence="1">
    <name type="scientific">Anguilla anguilla</name>
    <name type="common">European freshwater eel</name>
    <name type="synonym">Muraena anguilla</name>
    <dbReference type="NCBI Taxonomy" id="7936"/>
    <lineage>
        <taxon>Eukaryota</taxon>
        <taxon>Metazoa</taxon>
        <taxon>Chordata</taxon>
        <taxon>Craniata</taxon>
        <taxon>Vertebrata</taxon>
        <taxon>Euteleostomi</taxon>
        <taxon>Actinopterygii</taxon>
        <taxon>Neopterygii</taxon>
        <taxon>Teleostei</taxon>
        <taxon>Anguilliformes</taxon>
        <taxon>Anguillidae</taxon>
        <taxon>Anguilla</taxon>
    </lineage>
</organism>
<dbReference type="AlphaFoldDB" id="A0A0E9WWE8"/>
<dbReference type="EMBL" id="GBXM01014824">
    <property type="protein sequence ID" value="JAH93753.1"/>
    <property type="molecule type" value="Transcribed_RNA"/>
</dbReference>
<evidence type="ECO:0000313" key="1">
    <source>
        <dbReference type="EMBL" id="JAH93753.1"/>
    </source>
</evidence>